<name>A0ABT7X2V6_9BACE</name>
<protein>
    <submittedName>
        <fullName evidence="2">Uncharacterized protein</fullName>
    </submittedName>
</protein>
<sequence length="64" mass="7189">MTDKRIELRSEKVRRIVGTIPPSLVRWNITVLIVILSVLIAVVCCIPYPYGEGESILQHILGCL</sequence>
<evidence type="ECO:0000256" key="1">
    <source>
        <dbReference type="SAM" id="Phobius"/>
    </source>
</evidence>
<evidence type="ECO:0000313" key="2">
    <source>
        <dbReference type="EMBL" id="MDN0048392.1"/>
    </source>
</evidence>
<organism evidence="2 3">
    <name type="scientific">Bacteroides gallinaceum</name>
    <dbReference type="NCBI Taxonomy" id="1462571"/>
    <lineage>
        <taxon>Bacteria</taxon>
        <taxon>Pseudomonadati</taxon>
        <taxon>Bacteroidota</taxon>
        <taxon>Bacteroidia</taxon>
        <taxon>Bacteroidales</taxon>
        <taxon>Bacteroidaceae</taxon>
        <taxon>Bacteroides</taxon>
    </lineage>
</organism>
<feature type="transmembrane region" description="Helical" evidence="1">
    <location>
        <begin position="24"/>
        <end position="50"/>
    </location>
</feature>
<reference evidence="2" key="1">
    <citation type="submission" date="2023-06" db="EMBL/GenBank/DDBJ databases">
        <authorList>
            <person name="Zeman M."/>
            <person name="Kubasova T."/>
            <person name="Jahodarova E."/>
            <person name="Nykrynova M."/>
            <person name="Rychlik I."/>
        </authorList>
    </citation>
    <scope>NUCLEOTIDE SEQUENCE</scope>
    <source>
        <strain evidence="2">84_SSukc20</strain>
    </source>
</reference>
<keyword evidence="3" id="KW-1185">Reference proteome</keyword>
<dbReference type="RefSeq" id="WP_022041090.1">
    <property type="nucleotide sequence ID" value="NZ_JAUEII010000004.1"/>
</dbReference>
<proteinExistence type="predicted"/>
<keyword evidence="1" id="KW-0812">Transmembrane</keyword>
<dbReference type="EMBL" id="JAUEII010000004">
    <property type="protein sequence ID" value="MDN0048392.1"/>
    <property type="molecule type" value="Genomic_DNA"/>
</dbReference>
<comment type="caution">
    <text evidence="2">The sequence shown here is derived from an EMBL/GenBank/DDBJ whole genome shotgun (WGS) entry which is preliminary data.</text>
</comment>
<reference evidence="2" key="2">
    <citation type="submission" date="2024-05" db="EMBL/GenBank/DDBJ databases">
        <title>Identification and characterization of horizontal gene transfer across gut microbiota members of farm animals based on homology search.</title>
        <authorList>
            <person name="Schwarzerova J."/>
            <person name="Nykrynova M."/>
            <person name="Jureckova K."/>
            <person name="Cejkova D."/>
            <person name="Rychlik I."/>
        </authorList>
    </citation>
    <scope>NUCLEOTIDE SEQUENCE</scope>
    <source>
        <strain evidence="2">84_SSukc20</strain>
    </source>
</reference>
<accession>A0ABT7X2V6</accession>
<gene>
    <name evidence="2" type="ORF">QVO10_03140</name>
</gene>
<keyword evidence="1" id="KW-0472">Membrane</keyword>
<keyword evidence="1" id="KW-1133">Transmembrane helix</keyword>
<dbReference type="Proteomes" id="UP001167871">
    <property type="component" value="Unassembled WGS sequence"/>
</dbReference>
<evidence type="ECO:0000313" key="3">
    <source>
        <dbReference type="Proteomes" id="UP001167871"/>
    </source>
</evidence>